<keyword evidence="4" id="KW-0863">Zinc-finger</keyword>
<reference evidence="9 10" key="1">
    <citation type="journal article" date="2013" name="MBio">
        <title>Genome sequencing of the plant pathogen Taphrina deformans, the causal agent of peach leaf curl.</title>
        <authorList>
            <person name="Cisse O.H."/>
            <person name="Almeida J.M.G.C.F."/>
            <person name="Fonseca A."/>
            <person name="Kumar A.A."/>
            <person name="Salojaervi J."/>
            <person name="Overmyer K."/>
            <person name="Hauser P.M."/>
            <person name="Pagni M."/>
        </authorList>
    </citation>
    <scope>NUCLEOTIDE SEQUENCE [LARGE SCALE GENOMIC DNA]</scope>
    <source>
        <strain evidence="10">PYCC 5710 / ATCC 11124 / CBS 356.35 / IMI 108563 / JCM 9778 / NBRC 8474</strain>
    </source>
</reference>
<keyword evidence="8" id="KW-0687">Ribonucleoprotein</keyword>
<organism evidence="9 10">
    <name type="scientific">Taphrina deformans (strain PYCC 5710 / ATCC 11124 / CBS 356.35 / IMI 108563 / JCM 9778 / NBRC 8474)</name>
    <name type="common">Peach leaf curl fungus</name>
    <name type="synonym">Lalaria deformans</name>
    <dbReference type="NCBI Taxonomy" id="1097556"/>
    <lineage>
        <taxon>Eukaryota</taxon>
        <taxon>Fungi</taxon>
        <taxon>Dikarya</taxon>
        <taxon>Ascomycota</taxon>
        <taxon>Taphrinomycotina</taxon>
        <taxon>Taphrinomycetes</taxon>
        <taxon>Taphrinales</taxon>
        <taxon>Taphrinaceae</taxon>
        <taxon>Taphrina</taxon>
    </lineage>
</organism>
<dbReference type="OrthoDB" id="10259236at2759"/>
<dbReference type="Gene3D" id="2.20.25.30">
    <property type="match status" value="1"/>
</dbReference>
<feature type="non-terminal residue" evidence="9">
    <location>
        <position position="1"/>
    </location>
</feature>
<keyword evidence="5" id="KW-0862">Zinc</keyword>
<dbReference type="STRING" id="1097556.R4X7G9"/>
<evidence type="ECO:0000313" key="10">
    <source>
        <dbReference type="Proteomes" id="UP000013776"/>
    </source>
</evidence>
<dbReference type="AlphaFoldDB" id="R4X7G9"/>
<keyword evidence="3" id="KW-0699">rRNA-binding</keyword>
<evidence type="ECO:0000256" key="8">
    <source>
        <dbReference type="ARBA" id="ARBA00023274"/>
    </source>
</evidence>
<dbReference type="VEuPathDB" id="FungiDB:TAPDE_001149"/>
<dbReference type="GO" id="GO:0019843">
    <property type="term" value="F:rRNA binding"/>
    <property type="evidence" value="ECO:0007669"/>
    <property type="project" value="UniProtKB-KW"/>
</dbReference>
<dbReference type="GO" id="GO:0008270">
    <property type="term" value="F:zinc ion binding"/>
    <property type="evidence" value="ECO:0007669"/>
    <property type="project" value="UniProtKB-KW"/>
</dbReference>
<accession>R4X7G9</accession>
<evidence type="ECO:0000256" key="5">
    <source>
        <dbReference type="ARBA" id="ARBA00022833"/>
    </source>
</evidence>
<evidence type="ECO:0000256" key="7">
    <source>
        <dbReference type="ARBA" id="ARBA00022980"/>
    </source>
</evidence>
<name>R4X7G9_TAPDE</name>
<evidence type="ECO:0000313" key="9">
    <source>
        <dbReference type="EMBL" id="CCG81330.1"/>
    </source>
</evidence>
<keyword evidence="10" id="KW-1185">Reference proteome</keyword>
<protein>
    <submittedName>
        <fullName evidence="9">Ribosomal protein L37</fullName>
    </submittedName>
</protein>
<evidence type="ECO:0000256" key="2">
    <source>
        <dbReference type="ARBA" id="ARBA00022723"/>
    </source>
</evidence>
<gene>
    <name evidence="9" type="ORF">TAPDE_001149</name>
</gene>
<dbReference type="GO" id="GO:0003735">
    <property type="term" value="F:structural constituent of ribosome"/>
    <property type="evidence" value="ECO:0007669"/>
    <property type="project" value="InterPro"/>
</dbReference>
<evidence type="ECO:0000256" key="4">
    <source>
        <dbReference type="ARBA" id="ARBA00022771"/>
    </source>
</evidence>
<dbReference type="InterPro" id="IPR011332">
    <property type="entry name" value="Ribosomal_zn-bd"/>
</dbReference>
<proteinExistence type="inferred from homology"/>
<comment type="caution">
    <text evidence="9">The sequence shown here is derived from an EMBL/GenBank/DDBJ whole genome shotgun (WGS) entry which is preliminary data.</text>
</comment>
<evidence type="ECO:0000256" key="3">
    <source>
        <dbReference type="ARBA" id="ARBA00022730"/>
    </source>
</evidence>
<dbReference type="InterPro" id="IPR001569">
    <property type="entry name" value="Ribosomal_eL37"/>
</dbReference>
<dbReference type="Pfam" id="PF01907">
    <property type="entry name" value="Ribosomal_L37e"/>
    <property type="match status" value="1"/>
</dbReference>
<comment type="similarity">
    <text evidence="1">Belongs to the eukaryotic ribosomal protein eL37 family.</text>
</comment>
<dbReference type="Proteomes" id="UP000013776">
    <property type="component" value="Unassembled WGS sequence"/>
</dbReference>
<dbReference type="GO" id="GO:0022625">
    <property type="term" value="C:cytosolic large ribosomal subunit"/>
    <property type="evidence" value="ECO:0007669"/>
    <property type="project" value="TreeGrafter"/>
</dbReference>
<dbReference type="InterPro" id="IPR011331">
    <property type="entry name" value="Ribosomal_eL37/eL43"/>
</dbReference>
<dbReference type="EMBL" id="CAHR02000036">
    <property type="protein sequence ID" value="CCG81330.1"/>
    <property type="molecule type" value="Genomic_DNA"/>
</dbReference>
<dbReference type="GO" id="GO:0006412">
    <property type="term" value="P:translation"/>
    <property type="evidence" value="ECO:0007669"/>
    <property type="project" value="InterPro"/>
</dbReference>
<keyword evidence="2" id="KW-0479">Metal-binding</keyword>
<evidence type="ECO:0000256" key="1">
    <source>
        <dbReference type="ARBA" id="ARBA00009805"/>
    </source>
</evidence>
<sequence length="107" mass="11843">KLRQGTRLKPCNGGEGIIIIDIYRVKDTTSRTLCADDVVDDLTTSRTTCSSCGYPAAKTRKYEWSEKAKRRKTTGTGRMAHITKVHRRFAHGFRTGLAARKTAAPAS</sequence>
<dbReference type="PANTHER" id="PTHR10768">
    <property type="entry name" value="60S RIBOSOMAL PROTEIN L37"/>
    <property type="match status" value="1"/>
</dbReference>
<dbReference type="eggNOG" id="KOG3475">
    <property type="taxonomic scope" value="Eukaryota"/>
</dbReference>
<dbReference type="SUPFAM" id="SSF57829">
    <property type="entry name" value="Zn-binding ribosomal proteins"/>
    <property type="match status" value="1"/>
</dbReference>
<keyword evidence="6" id="KW-0694">RNA-binding</keyword>
<dbReference type="PANTHER" id="PTHR10768:SF0">
    <property type="entry name" value="RIBOSOMAL PROTEIN L37"/>
    <property type="match status" value="1"/>
</dbReference>
<evidence type="ECO:0000256" key="6">
    <source>
        <dbReference type="ARBA" id="ARBA00022884"/>
    </source>
</evidence>
<keyword evidence="7 9" id="KW-0689">Ribosomal protein</keyword>